<name>A0A3Q3FJ02_9LABR</name>
<feature type="compositionally biased region" description="Polar residues" evidence="1">
    <location>
        <begin position="181"/>
        <end position="200"/>
    </location>
</feature>
<sequence>MDSSPVLRPQSQNKTRSDFLRPKKEHNKMQVHPRPSKLQSARHLSDENIENKDPGNSPMGKKAPVRPGVSRLPVLAKSLRLQTPVDFGQSHSRWEEKPLAGKAKNKRPCTRPIPFNLTQSKGSRVASENQHPLTLAQPRTGCHAVQPDNNACKGFLKSQNINAKPAKHPSTLNRKLDSKKGTGNSHFKATENTPQLSGHSVPSITFKTSNTLSQPLAAVSNNALHQNHSTTLSAKSTYSAETCLDNMNLLSLKDPTISSNSSQNMQLTSQGNYSKSLTEKGENFQSDHAALLSILRNEGVSAPCLGSATPQSKAYNYVPQRVSIMTRQKVGPTTGSVKSAQFSPDPAALQSILLNEGVKAEGPFGATPQHPVRPSGRGTSVYTAQRVPLRKNHAEGGPVVALNETPLKKWTPQRVRDIRHQPMSAMRWHMSTQQSPYGSTPGLRSCKTNLQPRQEEIVQRLFDDQEDQQSVTVKDPETQAKQLPGQDTTVDHELKNKPLCEGKVETGREVSSVEDGDDDEEEKEKGQRKIGEQPFFQAPHRESVIFFSTGRKLLRAPRFEKEDKSAHQEQHGPVSSAQKKMLPVSDERPCIPEPTNHIVLAVQSLQREVIVQKTCPKSPAVAMLRKRLPQLEELRLDEEVSTFTSMAMQTALGFLPPRPRCGNPLASTLHFEELSTFVPISCSLMSGPSSPQCSPLQER</sequence>
<reference evidence="2" key="2">
    <citation type="submission" date="2025-09" db="UniProtKB">
        <authorList>
            <consortium name="Ensembl"/>
        </authorList>
    </citation>
    <scope>IDENTIFICATION</scope>
</reference>
<organism evidence="2 3">
    <name type="scientific">Labrus bergylta</name>
    <name type="common">ballan wrasse</name>
    <dbReference type="NCBI Taxonomy" id="56723"/>
    <lineage>
        <taxon>Eukaryota</taxon>
        <taxon>Metazoa</taxon>
        <taxon>Chordata</taxon>
        <taxon>Craniata</taxon>
        <taxon>Vertebrata</taxon>
        <taxon>Euteleostomi</taxon>
        <taxon>Actinopterygii</taxon>
        <taxon>Neopterygii</taxon>
        <taxon>Teleostei</taxon>
        <taxon>Neoteleostei</taxon>
        <taxon>Acanthomorphata</taxon>
        <taxon>Eupercaria</taxon>
        <taxon>Labriformes</taxon>
        <taxon>Labridae</taxon>
        <taxon>Labrus</taxon>
    </lineage>
</organism>
<dbReference type="Proteomes" id="UP000261660">
    <property type="component" value="Unplaced"/>
</dbReference>
<feature type="region of interest" description="Disordered" evidence="1">
    <location>
        <begin position="559"/>
        <end position="583"/>
    </location>
</feature>
<dbReference type="GeneTree" id="ENSGT00530000068920"/>
<evidence type="ECO:0000313" key="2">
    <source>
        <dbReference type="Ensembl" id="ENSLBEP00000019088.1"/>
    </source>
</evidence>
<feature type="region of interest" description="Disordered" evidence="1">
    <location>
        <begin position="163"/>
        <end position="200"/>
    </location>
</feature>
<reference evidence="2" key="1">
    <citation type="submission" date="2025-08" db="UniProtKB">
        <authorList>
            <consortium name="Ensembl"/>
        </authorList>
    </citation>
    <scope>IDENTIFICATION</scope>
</reference>
<feature type="compositionally biased region" description="Polar residues" evidence="1">
    <location>
        <begin position="116"/>
        <end position="125"/>
    </location>
</feature>
<feature type="compositionally biased region" description="Basic residues" evidence="1">
    <location>
        <begin position="23"/>
        <end position="35"/>
    </location>
</feature>
<dbReference type="AlphaFoldDB" id="A0A3Q3FJ02"/>
<feature type="compositionally biased region" description="Acidic residues" evidence="1">
    <location>
        <begin position="512"/>
        <end position="522"/>
    </location>
</feature>
<feature type="compositionally biased region" description="Basic and acidic residues" evidence="1">
    <location>
        <begin position="489"/>
        <end position="508"/>
    </location>
</feature>
<dbReference type="Ensembl" id="ENSLBET00000020119.1">
    <property type="protein sequence ID" value="ENSLBEP00000019088.1"/>
    <property type="gene ID" value="ENSLBEG00000014668.1"/>
</dbReference>
<feature type="compositionally biased region" description="Polar residues" evidence="1">
    <location>
        <begin position="479"/>
        <end position="488"/>
    </location>
</feature>
<feature type="region of interest" description="Disordered" evidence="1">
    <location>
        <begin position="463"/>
        <end position="533"/>
    </location>
</feature>
<evidence type="ECO:0000256" key="1">
    <source>
        <dbReference type="SAM" id="MobiDB-lite"/>
    </source>
</evidence>
<keyword evidence="3" id="KW-1185">Reference proteome</keyword>
<feature type="compositionally biased region" description="Polar residues" evidence="1">
    <location>
        <begin position="1"/>
        <end position="14"/>
    </location>
</feature>
<feature type="region of interest" description="Disordered" evidence="1">
    <location>
        <begin position="99"/>
        <end position="125"/>
    </location>
</feature>
<dbReference type="FunCoup" id="A0A3Q3FJ02">
    <property type="interactions" value="83"/>
</dbReference>
<feature type="compositionally biased region" description="Basic and acidic residues" evidence="1">
    <location>
        <begin position="43"/>
        <end position="53"/>
    </location>
</feature>
<proteinExistence type="predicted"/>
<accession>A0A3Q3FJ02</accession>
<feature type="region of interest" description="Disordered" evidence="1">
    <location>
        <begin position="1"/>
        <end position="67"/>
    </location>
</feature>
<feature type="compositionally biased region" description="Basic and acidic residues" evidence="1">
    <location>
        <begin position="559"/>
        <end position="570"/>
    </location>
</feature>
<dbReference type="InParanoid" id="A0A3Q3FJ02"/>
<evidence type="ECO:0000313" key="3">
    <source>
        <dbReference type="Proteomes" id="UP000261660"/>
    </source>
</evidence>
<protein>
    <submittedName>
        <fullName evidence="2">Uncharacterized LOC109994810</fullName>
    </submittedName>
</protein>